<evidence type="ECO:0000256" key="1">
    <source>
        <dbReference type="SAM" id="Coils"/>
    </source>
</evidence>
<proteinExistence type="predicted"/>
<comment type="caution">
    <text evidence="3">The sequence shown here is derived from an EMBL/GenBank/DDBJ whole genome shotgun (WGS) entry which is preliminary data.</text>
</comment>
<evidence type="ECO:0000313" key="4">
    <source>
        <dbReference type="Proteomes" id="UP000283765"/>
    </source>
</evidence>
<dbReference type="EMBL" id="QRXR01000008">
    <property type="protein sequence ID" value="RGU26123.1"/>
    <property type="molecule type" value="Genomic_DNA"/>
</dbReference>
<evidence type="ECO:0000256" key="2">
    <source>
        <dbReference type="SAM" id="MobiDB-lite"/>
    </source>
</evidence>
<dbReference type="RefSeq" id="WP_117993581.1">
    <property type="nucleotide sequence ID" value="NZ_QRXR01000008.1"/>
</dbReference>
<feature type="coiled-coil region" evidence="1">
    <location>
        <begin position="22"/>
        <end position="84"/>
    </location>
</feature>
<gene>
    <name evidence="3" type="ORF">DWW89_06670</name>
</gene>
<evidence type="ECO:0000313" key="3">
    <source>
        <dbReference type="EMBL" id="RGU26123.1"/>
    </source>
</evidence>
<name>A0A412RQZ9_9FIRM</name>
<organism evidence="3 4">
    <name type="scientific">Agathobacter rectalis</name>
    <dbReference type="NCBI Taxonomy" id="39491"/>
    <lineage>
        <taxon>Bacteria</taxon>
        <taxon>Bacillati</taxon>
        <taxon>Bacillota</taxon>
        <taxon>Clostridia</taxon>
        <taxon>Lachnospirales</taxon>
        <taxon>Lachnospiraceae</taxon>
        <taxon>Agathobacter</taxon>
    </lineage>
</organism>
<feature type="compositionally biased region" description="Low complexity" evidence="2">
    <location>
        <begin position="141"/>
        <end position="153"/>
    </location>
</feature>
<feature type="region of interest" description="Disordered" evidence="2">
    <location>
        <begin position="139"/>
        <end position="160"/>
    </location>
</feature>
<dbReference type="Proteomes" id="UP000283765">
    <property type="component" value="Unassembled WGS sequence"/>
</dbReference>
<reference evidence="3 4" key="1">
    <citation type="submission" date="2018-08" db="EMBL/GenBank/DDBJ databases">
        <title>A genome reference for cultivated species of the human gut microbiota.</title>
        <authorList>
            <person name="Zou Y."/>
            <person name="Xue W."/>
            <person name="Luo G."/>
        </authorList>
    </citation>
    <scope>NUCLEOTIDE SEQUENCE [LARGE SCALE GENOMIC DNA]</scope>
    <source>
        <strain evidence="3 4">AF17-27</strain>
    </source>
</reference>
<dbReference type="AlphaFoldDB" id="A0A412RQZ9"/>
<protein>
    <recommendedName>
        <fullName evidence="5">Phage minor structural protein GP20</fullName>
    </recommendedName>
</protein>
<sequence>MTRNDVLKLFPDATDEQITNLLNKSGEEMAREKEKVNQYKAKADKADELQTQLDELQAGNMTELERANNALETANQQIAKLQKDNAVRDLREKAMTDFKITAEQAKTVVKEDGSFDTTSLGKIISDMKANAIAEYEKNALNNTPNPSNGGNNNEPDSKPADVANAEQISFGTVANAESQNSYVI</sequence>
<evidence type="ECO:0008006" key="5">
    <source>
        <dbReference type="Google" id="ProtNLM"/>
    </source>
</evidence>
<accession>A0A412RQZ9</accession>
<keyword evidence="1" id="KW-0175">Coiled coil</keyword>